<dbReference type="Proteomes" id="UP000190625">
    <property type="component" value="Unassembled WGS sequence"/>
</dbReference>
<name>A0A1T4JJT8_9FIRM</name>
<keyword evidence="6" id="KW-0418">Kinase</keyword>
<dbReference type="GO" id="GO:0005524">
    <property type="term" value="F:ATP binding"/>
    <property type="evidence" value="ECO:0007669"/>
    <property type="project" value="UniProtKB-KW"/>
</dbReference>
<feature type="domain" description="Histidine kinase" evidence="9">
    <location>
        <begin position="146"/>
        <end position="369"/>
    </location>
</feature>
<evidence type="ECO:0000256" key="4">
    <source>
        <dbReference type="ARBA" id="ARBA00022679"/>
    </source>
</evidence>
<dbReference type="SUPFAM" id="SSF55785">
    <property type="entry name" value="PYP-like sensor domain (PAS domain)"/>
    <property type="match status" value="1"/>
</dbReference>
<dbReference type="InterPro" id="IPR003661">
    <property type="entry name" value="HisK_dim/P_dom"/>
</dbReference>
<dbReference type="InterPro" id="IPR004358">
    <property type="entry name" value="Sig_transdc_His_kin-like_C"/>
</dbReference>
<dbReference type="PROSITE" id="PS50109">
    <property type="entry name" value="HIS_KIN"/>
    <property type="match status" value="1"/>
</dbReference>
<dbReference type="InterPro" id="IPR050736">
    <property type="entry name" value="Sensor_HK_Regulatory"/>
</dbReference>
<organism evidence="11 12">
    <name type="scientific">Selenihalanaerobacter shriftii</name>
    <dbReference type="NCBI Taxonomy" id="142842"/>
    <lineage>
        <taxon>Bacteria</taxon>
        <taxon>Bacillati</taxon>
        <taxon>Bacillota</taxon>
        <taxon>Clostridia</taxon>
        <taxon>Halanaerobiales</taxon>
        <taxon>Halobacteroidaceae</taxon>
        <taxon>Selenihalanaerobacter</taxon>
    </lineage>
</organism>
<dbReference type="PANTHER" id="PTHR43711">
    <property type="entry name" value="TWO-COMPONENT HISTIDINE KINASE"/>
    <property type="match status" value="1"/>
</dbReference>
<dbReference type="CDD" id="cd16922">
    <property type="entry name" value="HATPase_EvgS-ArcB-TorS-like"/>
    <property type="match status" value="1"/>
</dbReference>
<dbReference type="Gene3D" id="1.10.287.130">
    <property type="match status" value="1"/>
</dbReference>
<dbReference type="InterPro" id="IPR035965">
    <property type="entry name" value="PAS-like_dom_sf"/>
</dbReference>
<dbReference type="SUPFAM" id="SSF47384">
    <property type="entry name" value="Homodimeric domain of signal transducing histidine kinase"/>
    <property type="match status" value="1"/>
</dbReference>
<keyword evidence="5" id="KW-0547">Nucleotide-binding</keyword>
<evidence type="ECO:0000259" key="10">
    <source>
        <dbReference type="PROSITE" id="PS50113"/>
    </source>
</evidence>
<feature type="domain" description="PAC" evidence="10">
    <location>
        <begin position="86"/>
        <end position="136"/>
    </location>
</feature>
<dbReference type="Gene3D" id="3.30.565.10">
    <property type="entry name" value="Histidine kinase-like ATPase, C-terminal domain"/>
    <property type="match status" value="1"/>
</dbReference>
<keyword evidence="4" id="KW-0808">Transferase</keyword>
<dbReference type="InterPro" id="IPR003594">
    <property type="entry name" value="HATPase_dom"/>
</dbReference>
<accession>A0A1T4JJT8</accession>
<dbReference type="InterPro" id="IPR036890">
    <property type="entry name" value="HATPase_C_sf"/>
</dbReference>
<evidence type="ECO:0000256" key="3">
    <source>
        <dbReference type="ARBA" id="ARBA00022553"/>
    </source>
</evidence>
<dbReference type="FunFam" id="3.30.565.10:FF:000037">
    <property type="entry name" value="Hybrid sensor histidine kinase/response regulator"/>
    <property type="match status" value="1"/>
</dbReference>
<dbReference type="GO" id="GO:0000155">
    <property type="term" value="F:phosphorelay sensor kinase activity"/>
    <property type="evidence" value="ECO:0007669"/>
    <property type="project" value="InterPro"/>
</dbReference>
<evidence type="ECO:0000313" key="11">
    <source>
        <dbReference type="EMBL" id="SJZ30426.1"/>
    </source>
</evidence>
<dbReference type="Pfam" id="PF00512">
    <property type="entry name" value="HisKA"/>
    <property type="match status" value="1"/>
</dbReference>
<dbReference type="Pfam" id="PF02518">
    <property type="entry name" value="HATPase_c"/>
    <property type="match status" value="1"/>
</dbReference>
<keyword evidence="7" id="KW-0067">ATP-binding</keyword>
<dbReference type="EC" id="2.7.13.3" evidence="2"/>
<dbReference type="InterPro" id="IPR036097">
    <property type="entry name" value="HisK_dim/P_sf"/>
</dbReference>
<dbReference type="PRINTS" id="PR00344">
    <property type="entry name" value="BCTRLSENSOR"/>
</dbReference>
<evidence type="ECO:0000256" key="6">
    <source>
        <dbReference type="ARBA" id="ARBA00022777"/>
    </source>
</evidence>
<dbReference type="CDD" id="cd00082">
    <property type="entry name" value="HisKA"/>
    <property type="match status" value="1"/>
</dbReference>
<dbReference type="EMBL" id="FUWM01000003">
    <property type="protein sequence ID" value="SJZ30426.1"/>
    <property type="molecule type" value="Genomic_DNA"/>
</dbReference>
<evidence type="ECO:0000256" key="7">
    <source>
        <dbReference type="ARBA" id="ARBA00022840"/>
    </source>
</evidence>
<sequence length="395" mass="46017">MEDLLQRLVDQEVDFSKNWAGVLDSLHDLVVYKDINYRIIWANQTMLDKYDLSLDEIKGEYCYKALHNRDDICEGCIVEQAQETGKIEEGKRTNYQGEIFLQRIYPMRNNQDKVIGFFKIGLNITERKQLQEELKYSKLKNEFFANLSHEFKTPLNLIFSGLQMLNLHLNKNLKIDKDEKSDRYLNVIKQNSYRLLKLINNLVDINKIESDALELNLENHDVVDLIKKIVLSVESYAKEINRELKYDSELKEKIIACDFFNLERIILNLISNAIKFTEEDDEILVKTYETDDYVVIEVKDTGIGILEEKQEIIFKRFGQVDKSFTRNSEGSGIGLFIVKSLVEMHGGSIKVESELGKGSRFIVKLPNEKLPQGDNHQIEKHLIDKVNIEFSDIYS</sequence>
<reference evidence="12" key="1">
    <citation type="submission" date="2017-02" db="EMBL/GenBank/DDBJ databases">
        <authorList>
            <person name="Varghese N."/>
            <person name="Submissions S."/>
        </authorList>
    </citation>
    <scope>NUCLEOTIDE SEQUENCE [LARGE SCALE GENOMIC DNA]</scope>
    <source>
        <strain evidence="12">ATCC BAA-73</strain>
    </source>
</reference>
<dbReference type="Gene3D" id="3.30.450.20">
    <property type="entry name" value="PAS domain"/>
    <property type="match status" value="1"/>
</dbReference>
<keyword evidence="12" id="KW-1185">Reference proteome</keyword>
<evidence type="ECO:0000259" key="9">
    <source>
        <dbReference type="PROSITE" id="PS50109"/>
    </source>
</evidence>
<dbReference type="Pfam" id="PF08448">
    <property type="entry name" value="PAS_4"/>
    <property type="match status" value="1"/>
</dbReference>
<dbReference type="SUPFAM" id="SSF55874">
    <property type="entry name" value="ATPase domain of HSP90 chaperone/DNA topoisomerase II/histidine kinase"/>
    <property type="match status" value="1"/>
</dbReference>
<gene>
    <name evidence="11" type="ORF">SAMN02745118_00061</name>
</gene>
<dbReference type="OrthoDB" id="9792991at2"/>
<dbReference type="PANTHER" id="PTHR43711:SF26">
    <property type="entry name" value="SENSOR HISTIDINE KINASE RCSC"/>
    <property type="match status" value="1"/>
</dbReference>
<protein>
    <recommendedName>
        <fullName evidence="2">histidine kinase</fullName>
        <ecNumber evidence="2">2.7.13.3</ecNumber>
    </recommendedName>
</protein>
<dbReference type="SMART" id="SM00387">
    <property type="entry name" value="HATPase_c"/>
    <property type="match status" value="1"/>
</dbReference>
<comment type="catalytic activity">
    <reaction evidence="1">
        <text>ATP + protein L-histidine = ADP + protein N-phospho-L-histidine.</text>
        <dbReference type="EC" id="2.7.13.3"/>
    </reaction>
</comment>
<keyword evidence="3" id="KW-0597">Phosphoprotein</keyword>
<dbReference type="STRING" id="142842.SAMN02745118_00061"/>
<dbReference type="PROSITE" id="PS50113">
    <property type="entry name" value="PAC"/>
    <property type="match status" value="1"/>
</dbReference>
<dbReference type="InterPro" id="IPR013656">
    <property type="entry name" value="PAS_4"/>
</dbReference>
<evidence type="ECO:0000256" key="2">
    <source>
        <dbReference type="ARBA" id="ARBA00012438"/>
    </source>
</evidence>
<dbReference type="InterPro" id="IPR000700">
    <property type="entry name" value="PAS-assoc_C"/>
</dbReference>
<evidence type="ECO:0000256" key="5">
    <source>
        <dbReference type="ARBA" id="ARBA00022741"/>
    </source>
</evidence>
<dbReference type="SMART" id="SM00388">
    <property type="entry name" value="HisKA"/>
    <property type="match status" value="1"/>
</dbReference>
<dbReference type="InterPro" id="IPR005467">
    <property type="entry name" value="His_kinase_dom"/>
</dbReference>
<evidence type="ECO:0000313" key="12">
    <source>
        <dbReference type="Proteomes" id="UP000190625"/>
    </source>
</evidence>
<dbReference type="AlphaFoldDB" id="A0A1T4JJT8"/>
<keyword evidence="8" id="KW-0902">Two-component regulatory system</keyword>
<proteinExistence type="predicted"/>
<dbReference type="RefSeq" id="WP_159442859.1">
    <property type="nucleotide sequence ID" value="NZ_FUWM01000003.1"/>
</dbReference>
<evidence type="ECO:0000256" key="8">
    <source>
        <dbReference type="ARBA" id="ARBA00023012"/>
    </source>
</evidence>
<evidence type="ECO:0000256" key="1">
    <source>
        <dbReference type="ARBA" id="ARBA00000085"/>
    </source>
</evidence>